<evidence type="ECO:0000256" key="1">
    <source>
        <dbReference type="SAM" id="Phobius"/>
    </source>
</evidence>
<evidence type="ECO:0000313" key="3">
    <source>
        <dbReference type="Proteomes" id="UP000548787"/>
    </source>
</evidence>
<evidence type="ECO:0000313" key="2">
    <source>
        <dbReference type="EMBL" id="MBA3927735.1"/>
    </source>
</evidence>
<keyword evidence="1" id="KW-1133">Transmembrane helix</keyword>
<feature type="transmembrane region" description="Helical" evidence="1">
    <location>
        <begin position="105"/>
        <end position="127"/>
    </location>
</feature>
<feature type="transmembrane region" description="Helical" evidence="1">
    <location>
        <begin position="256"/>
        <end position="277"/>
    </location>
</feature>
<dbReference type="EMBL" id="JABJVM010000025">
    <property type="protein sequence ID" value="MBA3927735.1"/>
    <property type="molecule type" value="Genomic_DNA"/>
</dbReference>
<dbReference type="AlphaFoldDB" id="A0A7W1YHD3"/>
<keyword evidence="1" id="KW-0472">Membrane</keyword>
<gene>
    <name evidence="2" type="ORF">HPK16_15465</name>
</gene>
<keyword evidence="1" id="KW-0812">Transmembrane</keyword>
<comment type="caution">
    <text evidence="2">The sequence shown here is derived from an EMBL/GenBank/DDBJ whole genome shotgun (WGS) entry which is preliminary data.</text>
</comment>
<dbReference type="InterPro" id="IPR021737">
    <property type="entry name" value="Phage_phiKZ_Orf197"/>
</dbReference>
<feature type="transmembrane region" description="Helical" evidence="1">
    <location>
        <begin position="139"/>
        <end position="165"/>
    </location>
</feature>
<dbReference type="Proteomes" id="UP000548787">
    <property type="component" value="Unassembled WGS sequence"/>
</dbReference>
<keyword evidence="3" id="KW-1185">Reference proteome</keyword>
<reference evidence="2 3" key="2">
    <citation type="submission" date="2020-08" db="EMBL/GenBank/DDBJ databases">
        <title>Listeria ohnekaius sp. nov. and Listeria portnoyii sp. nov. isolated from non-agricultural and natural environments.</title>
        <authorList>
            <person name="Weller D."/>
            <person name="Belias A.M."/>
            <person name="Liao J."/>
            <person name="Guo S."/>
            <person name="Orsi R.H."/>
            <person name="Wiedmann M."/>
        </authorList>
    </citation>
    <scope>NUCLEOTIDE SEQUENCE [LARGE SCALE GENOMIC DNA]</scope>
    <source>
        <strain evidence="2 3">FSL W9-0585</strain>
    </source>
</reference>
<accession>A0A7W1YHD3</accession>
<feature type="transmembrane region" description="Helical" evidence="1">
    <location>
        <begin position="68"/>
        <end position="85"/>
    </location>
</feature>
<sequence length="279" mass="32083">MVNLLLPLLLAHFLADFVLQTDKMVCIKKERFSYHKMQILGWHVFVHFSLYFVAILVYYCWFDDTTSFWILLAMISGITILHFIVDLAKSPAEKLFRDTQIVHLFSYIFDQILHIVVIYLGVWLVFGGQSFLLPSELGVYPKFCALASLVIIIVYFVGYLIPYILGVLMPGFNMEKKSISVTKQDGKIILTKNQDVPAVSNKELKAGRYIGGLERLLLLIFMVLQIYSAIPIIIALKTLARFKELENNRAFAEYYLIGNFLSMIFGVLTSLLFIYILHL</sequence>
<dbReference type="Pfam" id="PF11750">
    <property type="entry name" value="DUF3307"/>
    <property type="match status" value="1"/>
</dbReference>
<protein>
    <submittedName>
        <fullName evidence="2">DUF3307 domain-containing protein</fullName>
    </submittedName>
</protein>
<feature type="transmembrane region" description="Helical" evidence="1">
    <location>
        <begin position="44"/>
        <end position="61"/>
    </location>
</feature>
<reference evidence="2 3" key="1">
    <citation type="submission" date="2020-05" db="EMBL/GenBank/DDBJ databases">
        <authorList>
            <person name="Carlin C.R."/>
        </authorList>
    </citation>
    <scope>NUCLEOTIDE SEQUENCE [LARGE SCALE GENOMIC DNA]</scope>
    <source>
        <strain evidence="2 3">FSL W9-0585</strain>
    </source>
</reference>
<name>A0A7W1YHD3_9LIST</name>
<organism evidence="2 3">
    <name type="scientific">Listeria rustica</name>
    <dbReference type="NCBI Taxonomy" id="2713503"/>
    <lineage>
        <taxon>Bacteria</taxon>
        <taxon>Bacillati</taxon>
        <taxon>Bacillota</taxon>
        <taxon>Bacilli</taxon>
        <taxon>Bacillales</taxon>
        <taxon>Listeriaceae</taxon>
        <taxon>Listeria</taxon>
    </lineage>
</organism>
<dbReference type="RefSeq" id="WP_181677802.1">
    <property type="nucleotide sequence ID" value="NZ_JABJVM010000025.1"/>
</dbReference>
<feature type="transmembrane region" description="Helical" evidence="1">
    <location>
        <begin position="216"/>
        <end position="236"/>
    </location>
</feature>
<proteinExistence type="predicted"/>